<comment type="subcellular location">
    <subcellularLocation>
        <location evidence="1 9">Golgi apparatus membrane</location>
        <topology evidence="1 9">Single-pass type II membrane protein</topology>
    </subcellularLocation>
</comment>
<gene>
    <name evidence="11" type="ORF">PoB_000773300</name>
</gene>
<dbReference type="GO" id="GO:0000139">
    <property type="term" value="C:Golgi membrane"/>
    <property type="evidence" value="ECO:0007669"/>
    <property type="project" value="UniProtKB-SubCell"/>
</dbReference>
<proteinExistence type="inferred from homology"/>
<protein>
    <recommendedName>
        <fullName evidence="9">Carbohydrate sulfotransferase</fullName>
        <ecNumber evidence="9">2.8.2.-</ecNumber>
    </recommendedName>
</protein>
<evidence type="ECO:0000256" key="6">
    <source>
        <dbReference type="ARBA" id="ARBA00023034"/>
    </source>
</evidence>
<evidence type="ECO:0000313" key="12">
    <source>
        <dbReference type="Proteomes" id="UP000735302"/>
    </source>
</evidence>
<keyword evidence="6 9" id="KW-0333">Golgi apparatus</keyword>
<evidence type="ECO:0000256" key="4">
    <source>
        <dbReference type="ARBA" id="ARBA00022692"/>
    </source>
</evidence>
<keyword evidence="9" id="KW-0735">Signal-anchor</keyword>
<keyword evidence="7" id="KW-0472">Membrane</keyword>
<dbReference type="PANTHER" id="PTHR12137:SF54">
    <property type="entry name" value="CARBOHYDRATE SULFOTRANSFERASE"/>
    <property type="match status" value="1"/>
</dbReference>
<evidence type="ECO:0000256" key="8">
    <source>
        <dbReference type="ARBA" id="ARBA00023180"/>
    </source>
</evidence>
<evidence type="ECO:0000256" key="1">
    <source>
        <dbReference type="ARBA" id="ARBA00004323"/>
    </source>
</evidence>
<comment type="similarity">
    <text evidence="2 9">Belongs to the sulfotransferase 2 family.</text>
</comment>
<feature type="region of interest" description="Disordered" evidence="10">
    <location>
        <begin position="73"/>
        <end position="96"/>
    </location>
</feature>
<evidence type="ECO:0000256" key="10">
    <source>
        <dbReference type="SAM" id="MobiDB-lite"/>
    </source>
</evidence>
<keyword evidence="12" id="KW-1185">Reference proteome</keyword>
<dbReference type="GO" id="GO:0008146">
    <property type="term" value="F:sulfotransferase activity"/>
    <property type="evidence" value="ECO:0007669"/>
    <property type="project" value="InterPro"/>
</dbReference>
<dbReference type="AlphaFoldDB" id="A0AAV3YFI3"/>
<evidence type="ECO:0000313" key="11">
    <source>
        <dbReference type="EMBL" id="GFN81227.1"/>
    </source>
</evidence>
<keyword evidence="5" id="KW-1133">Transmembrane helix</keyword>
<dbReference type="GO" id="GO:0016051">
    <property type="term" value="P:carbohydrate biosynthetic process"/>
    <property type="evidence" value="ECO:0007669"/>
    <property type="project" value="InterPro"/>
</dbReference>
<organism evidence="11 12">
    <name type="scientific">Plakobranchus ocellatus</name>
    <dbReference type="NCBI Taxonomy" id="259542"/>
    <lineage>
        <taxon>Eukaryota</taxon>
        <taxon>Metazoa</taxon>
        <taxon>Spiralia</taxon>
        <taxon>Lophotrochozoa</taxon>
        <taxon>Mollusca</taxon>
        <taxon>Gastropoda</taxon>
        <taxon>Heterobranchia</taxon>
        <taxon>Euthyneura</taxon>
        <taxon>Panpulmonata</taxon>
        <taxon>Sacoglossa</taxon>
        <taxon>Placobranchoidea</taxon>
        <taxon>Plakobranchidae</taxon>
        <taxon>Plakobranchus</taxon>
    </lineage>
</organism>
<evidence type="ECO:0000256" key="5">
    <source>
        <dbReference type="ARBA" id="ARBA00022989"/>
    </source>
</evidence>
<keyword evidence="3 9" id="KW-0808">Transferase</keyword>
<name>A0AAV3YFI3_9GAST</name>
<dbReference type="Pfam" id="PF03567">
    <property type="entry name" value="Sulfotransfer_2"/>
    <property type="match status" value="1"/>
</dbReference>
<keyword evidence="8 9" id="KW-0325">Glycoprotein</keyword>
<reference evidence="11 12" key="1">
    <citation type="journal article" date="2021" name="Elife">
        <title>Chloroplast acquisition without the gene transfer in kleptoplastic sea slugs, Plakobranchus ocellatus.</title>
        <authorList>
            <person name="Maeda T."/>
            <person name="Takahashi S."/>
            <person name="Yoshida T."/>
            <person name="Shimamura S."/>
            <person name="Takaki Y."/>
            <person name="Nagai Y."/>
            <person name="Toyoda A."/>
            <person name="Suzuki Y."/>
            <person name="Arimoto A."/>
            <person name="Ishii H."/>
            <person name="Satoh N."/>
            <person name="Nishiyama T."/>
            <person name="Hasebe M."/>
            <person name="Maruyama T."/>
            <person name="Minagawa J."/>
            <person name="Obokata J."/>
            <person name="Shigenobu S."/>
        </authorList>
    </citation>
    <scope>NUCLEOTIDE SEQUENCE [LARGE SCALE GENOMIC DNA]</scope>
</reference>
<dbReference type="EMBL" id="BLXT01000921">
    <property type="protein sequence ID" value="GFN81227.1"/>
    <property type="molecule type" value="Genomic_DNA"/>
</dbReference>
<evidence type="ECO:0000256" key="7">
    <source>
        <dbReference type="ARBA" id="ARBA00023136"/>
    </source>
</evidence>
<dbReference type="InterPro" id="IPR005331">
    <property type="entry name" value="Sulfotransferase"/>
</dbReference>
<comment type="caution">
    <text evidence="11">The sequence shown here is derived from an EMBL/GenBank/DDBJ whole genome shotgun (WGS) entry which is preliminary data.</text>
</comment>
<accession>A0AAV3YFI3</accession>
<dbReference type="InterPro" id="IPR018011">
    <property type="entry name" value="Carb_sulfotrans_8-10"/>
</dbReference>
<keyword evidence="4" id="KW-0812">Transmembrane</keyword>
<dbReference type="EC" id="2.8.2.-" evidence="9"/>
<evidence type="ECO:0000256" key="9">
    <source>
        <dbReference type="RuleBase" id="RU364020"/>
    </source>
</evidence>
<dbReference type="PANTHER" id="PTHR12137">
    <property type="entry name" value="CARBOHYDRATE SULFOTRANSFERASE"/>
    <property type="match status" value="1"/>
</dbReference>
<keyword evidence="9" id="KW-0119">Carbohydrate metabolism</keyword>
<evidence type="ECO:0000256" key="3">
    <source>
        <dbReference type="ARBA" id="ARBA00022679"/>
    </source>
</evidence>
<sequence>MHYLRLIGKKPRIFLAGVLVTCLVFAALRFKITPNEVLIIKRDTSVQWAGVSDVQPSYHDKFDLFDETSDIRGPDPTILKHPAADDSSSRLSLATHQSKPTNTEIYQRARHARQVCLEQPTNLLGISSEQLVFSRIEISQEWNYLFCPILKVGSTFLRRAFYSLDIYGKVTNPYLIPIERALKGEIHTLNEMIPLTRPLAKRFLSLSSSFLIVREPLSRLLSGYMDKLYAPNPFYWDRIGKYIVDKYRSEESREEDKCGSTVTFKEFLEYVADEELDNLRINQRDPHFTPAYDQCKVCALNYTLIGKMESFREDVYAIMHQIGLDVSQDQIVEWSSGVVRDAIMDSVESPFEWKIKVSGCISWYNSLRRVWRKLQTRGIIPLEEKFPWTEEEIERSITAEDFISKAHLTHLAADKASLKKQKKEVLAMAYSSVDKETIRKVLEAFGPDFDLFQYDKHPDFLFDHEFINQVVHTLPDIFDYENI</sequence>
<dbReference type="Proteomes" id="UP000735302">
    <property type="component" value="Unassembled WGS sequence"/>
</dbReference>
<evidence type="ECO:0000256" key="2">
    <source>
        <dbReference type="ARBA" id="ARBA00006339"/>
    </source>
</evidence>